<keyword evidence="2" id="KW-1185">Reference proteome</keyword>
<comment type="caution">
    <text evidence="1">The sequence shown here is derived from an EMBL/GenBank/DDBJ whole genome shotgun (WGS) entry which is preliminary data.</text>
</comment>
<dbReference type="RefSeq" id="WP_167221989.1">
    <property type="nucleotide sequence ID" value="NZ_JAAQPH010000003.1"/>
</dbReference>
<dbReference type="EMBL" id="JAAQPH010000003">
    <property type="protein sequence ID" value="NIA67931.1"/>
    <property type="molecule type" value="Genomic_DNA"/>
</dbReference>
<proteinExistence type="predicted"/>
<reference evidence="1" key="1">
    <citation type="submission" date="2020-03" db="EMBL/GenBank/DDBJ databases">
        <title>Genome of Pelagibius litoralis DSM 21314T.</title>
        <authorList>
            <person name="Wang G."/>
        </authorList>
    </citation>
    <scope>NUCLEOTIDE SEQUENCE</scope>
    <source>
        <strain evidence="1">DSM 21314</strain>
    </source>
</reference>
<dbReference type="AlphaFoldDB" id="A0A967C5Q4"/>
<name>A0A967C5Q4_9PROT</name>
<evidence type="ECO:0000313" key="1">
    <source>
        <dbReference type="EMBL" id="NIA67931.1"/>
    </source>
</evidence>
<organism evidence="1 2">
    <name type="scientific">Pelagibius litoralis</name>
    <dbReference type="NCBI Taxonomy" id="374515"/>
    <lineage>
        <taxon>Bacteria</taxon>
        <taxon>Pseudomonadati</taxon>
        <taxon>Pseudomonadota</taxon>
        <taxon>Alphaproteobacteria</taxon>
        <taxon>Rhodospirillales</taxon>
        <taxon>Rhodovibrionaceae</taxon>
        <taxon>Pelagibius</taxon>
    </lineage>
</organism>
<protein>
    <submittedName>
        <fullName evidence="1">Uncharacterized protein</fullName>
    </submittedName>
</protein>
<gene>
    <name evidence="1" type="ORF">HBA54_04940</name>
</gene>
<dbReference type="Proteomes" id="UP000761264">
    <property type="component" value="Unassembled WGS sequence"/>
</dbReference>
<evidence type="ECO:0000313" key="2">
    <source>
        <dbReference type="Proteomes" id="UP000761264"/>
    </source>
</evidence>
<sequence length="60" mass="6644">MDRRISEAEAREYAAMNWALAARAEAAGNIKLAKELVAKARRADELWARNSDGGDRLASR</sequence>
<accession>A0A967C5Q4</accession>